<organism evidence="4 6">
    <name type="scientific">Legionella moravica</name>
    <dbReference type="NCBI Taxonomy" id="39962"/>
    <lineage>
        <taxon>Bacteria</taxon>
        <taxon>Pseudomonadati</taxon>
        <taxon>Pseudomonadota</taxon>
        <taxon>Gammaproteobacteria</taxon>
        <taxon>Legionellales</taxon>
        <taxon>Legionellaceae</taxon>
        <taxon>Legionella</taxon>
    </lineage>
</organism>
<feature type="domain" description="Lpg0393 helical bundle" evidence="1">
    <location>
        <begin position="170"/>
        <end position="250"/>
    </location>
</feature>
<evidence type="ECO:0000259" key="2">
    <source>
        <dbReference type="Pfam" id="PF22035"/>
    </source>
</evidence>
<dbReference type="Pfam" id="PF22035">
    <property type="entry name" value="Lpg0393_VPS9"/>
    <property type="match status" value="1"/>
</dbReference>
<dbReference type="RefSeq" id="WP_028383607.1">
    <property type="nucleotide sequence ID" value="NZ_CAAAJG010000040.1"/>
</dbReference>
<name>A0A378JRV1_9GAMM</name>
<reference evidence="3 5" key="1">
    <citation type="submission" date="2015-11" db="EMBL/GenBank/DDBJ databases">
        <title>Genomic analysis of 38 Legionella species identifies large and diverse effector repertoires.</title>
        <authorList>
            <person name="Burstein D."/>
            <person name="Amaro F."/>
            <person name="Zusman T."/>
            <person name="Lifshitz Z."/>
            <person name="Cohen O."/>
            <person name="Gilbert J.A."/>
            <person name="Pupko T."/>
            <person name="Shuman H.A."/>
            <person name="Segal G."/>
        </authorList>
    </citation>
    <scope>NUCLEOTIDE SEQUENCE [LARGE SCALE GENOMIC DNA]</scope>
    <source>
        <strain evidence="3 5">ATCC 43877</strain>
    </source>
</reference>
<dbReference type="Pfam" id="PF18534">
    <property type="entry name" value="HBD"/>
    <property type="match status" value="1"/>
</dbReference>
<dbReference type="OrthoDB" id="5648585at2"/>
<evidence type="ECO:0000313" key="6">
    <source>
        <dbReference type="Proteomes" id="UP000254040"/>
    </source>
</evidence>
<gene>
    <name evidence="3" type="ORF">Lmor_2038</name>
    <name evidence="4" type="ORF">NCTC12239_00350</name>
</gene>
<proteinExistence type="predicted"/>
<keyword evidence="5" id="KW-1185">Reference proteome</keyword>
<dbReference type="InterPro" id="IPR054178">
    <property type="entry name" value="Lpg0393-like_VPS9"/>
</dbReference>
<sequence length="287" mass="33247">MLSSSIEYLQALRKGNYLRFLEWPQFIAQHYSDSKDAIGADETVNLIVFEWLNHGFCEEDVRHMAILAVVHDLDSRPIRAELSYAFISLSVGLISCMVYQSMNLQNNFIKQEQLSGKQVCQLMKNQSALLDGLRFSEQEQRENARFLHYKETADIKAVNRAFEQISSITQFRYLADEYITTLENTQIEGDQLQTTRVSVLKNLAQYLNEQMEYTEEVKEELGLYVTRLWEMNPAEFEELYLNNISTYSFVANLWKMAVSYGLRFFSILQPSASLAITDETSNTPKQS</sequence>
<reference evidence="4 6" key="2">
    <citation type="submission" date="2018-06" db="EMBL/GenBank/DDBJ databases">
        <authorList>
            <consortium name="Pathogen Informatics"/>
            <person name="Doyle S."/>
        </authorList>
    </citation>
    <scope>NUCLEOTIDE SEQUENCE [LARGE SCALE GENOMIC DNA]</scope>
    <source>
        <strain evidence="4 6">NCTC12239</strain>
    </source>
</reference>
<dbReference type="Proteomes" id="UP000054985">
    <property type="component" value="Unassembled WGS sequence"/>
</dbReference>
<dbReference type="EMBL" id="UGOG01000001">
    <property type="protein sequence ID" value="STX61435.1"/>
    <property type="molecule type" value="Genomic_DNA"/>
</dbReference>
<evidence type="ECO:0000313" key="5">
    <source>
        <dbReference type="Proteomes" id="UP000054985"/>
    </source>
</evidence>
<accession>A0A378JRV1</accession>
<feature type="domain" description="Lpg0393-like VPS9-like" evidence="2">
    <location>
        <begin position="4"/>
        <end position="129"/>
    </location>
</feature>
<evidence type="ECO:0000259" key="1">
    <source>
        <dbReference type="Pfam" id="PF18534"/>
    </source>
</evidence>
<protein>
    <submittedName>
        <fullName evidence="4">Uncharacterized protein</fullName>
    </submittedName>
</protein>
<dbReference type="InterPro" id="IPR041321">
    <property type="entry name" value="Lpg0393_HBD"/>
</dbReference>
<dbReference type="EMBL" id="LNYN01000027">
    <property type="protein sequence ID" value="KTD32609.1"/>
    <property type="molecule type" value="Genomic_DNA"/>
</dbReference>
<evidence type="ECO:0000313" key="3">
    <source>
        <dbReference type="EMBL" id="KTD32609.1"/>
    </source>
</evidence>
<evidence type="ECO:0000313" key="4">
    <source>
        <dbReference type="EMBL" id="STX61435.1"/>
    </source>
</evidence>
<dbReference type="Proteomes" id="UP000254040">
    <property type="component" value="Unassembled WGS sequence"/>
</dbReference>
<dbReference type="AlphaFoldDB" id="A0A378JRV1"/>